<evidence type="ECO:0000259" key="2">
    <source>
        <dbReference type="Pfam" id="PF03712"/>
    </source>
</evidence>
<feature type="domain" description="Copper type II ascorbate-dependent monooxygenase C-terminal" evidence="2">
    <location>
        <begin position="337"/>
        <end position="472"/>
    </location>
</feature>
<dbReference type="Pfam" id="PF24784">
    <property type="entry name" value="Temptin_C"/>
    <property type="match status" value="1"/>
</dbReference>
<dbReference type="OrthoDB" id="129121at2759"/>
<dbReference type="EMBL" id="CACVKT020008219">
    <property type="protein sequence ID" value="CAC5413768.1"/>
    <property type="molecule type" value="Genomic_DNA"/>
</dbReference>
<dbReference type="Gene3D" id="2.60.120.230">
    <property type="match status" value="1"/>
</dbReference>
<dbReference type="Gene3D" id="2.60.120.310">
    <property type="entry name" value="Copper type II, ascorbate-dependent monooxygenase, N-terminal domain"/>
    <property type="match status" value="1"/>
</dbReference>
<dbReference type="PANTHER" id="PTHR10157">
    <property type="entry name" value="DOPAMINE BETA HYDROXYLASE RELATED"/>
    <property type="match status" value="1"/>
</dbReference>
<dbReference type="GO" id="GO:0005507">
    <property type="term" value="F:copper ion binding"/>
    <property type="evidence" value="ECO:0007669"/>
    <property type="project" value="InterPro"/>
</dbReference>
<evidence type="ECO:0000259" key="3">
    <source>
        <dbReference type="Pfam" id="PF24784"/>
    </source>
</evidence>
<proteinExistence type="predicted"/>
<dbReference type="InterPro" id="IPR008977">
    <property type="entry name" value="PHM/PNGase_F_dom_sf"/>
</dbReference>
<dbReference type="InterPro" id="IPR014784">
    <property type="entry name" value="Cu2_ascorb_mOase-like_C"/>
</dbReference>
<reference evidence="4 5" key="1">
    <citation type="submission" date="2020-06" db="EMBL/GenBank/DDBJ databases">
        <authorList>
            <person name="Li R."/>
            <person name="Bekaert M."/>
        </authorList>
    </citation>
    <scope>NUCLEOTIDE SEQUENCE [LARGE SCALE GENOMIC DNA]</scope>
    <source>
        <strain evidence="5">wild</strain>
    </source>
</reference>
<dbReference type="EC" id="1.14.17.1" evidence="4"/>
<evidence type="ECO:0000256" key="1">
    <source>
        <dbReference type="ARBA" id="ARBA00023157"/>
    </source>
</evidence>
<dbReference type="Proteomes" id="UP000507470">
    <property type="component" value="Unassembled WGS sequence"/>
</dbReference>
<dbReference type="PANTHER" id="PTHR10157:SF23">
    <property type="entry name" value="MOXD1 HOMOLOG 1"/>
    <property type="match status" value="1"/>
</dbReference>
<evidence type="ECO:0000313" key="5">
    <source>
        <dbReference type="Proteomes" id="UP000507470"/>
    </source>
</evidence>
<dbReference type="AlphaFoldDB" id="A0A6J8E146"/>
<dbReference type="InterPro" id="IPR000945">
    <property type="entry name" value="DBH-like"/>
</dbReference>
<sequence>MKSYLQDIAYDIFVTCLKHNVSLEVKWIPRTENEIADYISRIIDTDDWVIAVHEYLDSLWGPHEIDWFASDHNHRLPVFYSRYWNVHSMGIDAFTVNWHGINGWILSAVISLCIAKVACYPTFQNNIPNGNNVDHPCQPNVKWQGVGHLVKEGGGPRNPFGLDFYANNKVWDTTLCQMDSDGDGMTNGYELGDPNCVWVAGQGMTPERVIDITHPGICDPFNAPQCYQANTGFTISCTPTQFNCSATQDPETVPPNEVGVPHECGMGASSSCQIVLGVWSLGFSGHCLPDEAGIRIGPNMYTQGAIQLHWTNPILSNSLVDGSGMKLYFTPNLRPNDAGIFITGQNYLNIPSGLESHQEEGECPADCTNQLFTGNIHVFSALNHMHYLGSEMKVELHRNGTKIADITDDPLYVYDSPQLHEFSSPIEVMPGDSIATKCTYKSTSRSSTTLYGQSTFDEMCFGLLYYYPVANNNGAWTCISFKGISACEINSGNVDGCNIFDFFNFGNQVSQNRYDTIINNCPLFGAGTYDCMAAQMSIRNDPCMAPDVYDLIISKNNGWYTAVAFHTAMLTHNRCYMFYDLSVEENQQFYNSVVDNCEPWGSCLEQCGPAIDAQMNHACMRPGTYEHFRSYAVIKPEYPVDSIFCSRRIL</sequence>
<name>A0A6J8E146_MYTCO</name>
<organism evidence="4 5">
    <name type="scientific">Mytilus coruscus</name>
    <name type="common">Sea mussel</name>
    <dbReference type="NCBI Taxonomy" id="42192"/>
    <lineage>
        <taxon>Eukaryota</taxon>
        <taxon>Metazoa</taxon>
        <taxon>Spiralia</taxon>
        <taxon>Lophotrochozoa</taxon>
        <taxon>Mollusca</taxon>
        <taxon>Bivalvia</taxon>
        <taxon>Autobranchia</taxon>
        <taxon>Pteriomorphia</taxon>
        <taxon>Mytilida</taxon>
        <taxon>Mytiloidea</taxon>
        <taxon>Mytilidae</taxon>
        <taxon>Mytilinae</taxon>
        <taxon>Mytilus</taxon>
    </lineage>
</organism>
<keyword evidence="1" id="KW-1015">Disulfide bond</keyword>
<feature type="domain" description="Temptin Cys/Cys disulfide" evidence="3">
    <location>
        <begin position="118"/>
        <end position="217"/>
    </location>
</feature>
<evidence type="ECO:0000313" key="4">
    <source>
        <dbReference type="EMBL" id="CAC5413768.1"/>
    </source>
</evidence>
<dbReference type="GO" id="GO:0004500">
    <property type="term" value="F:dopamine beta-monooxygenase activity"/>
    <property type="evidence" value="ECO:0007669"/>
    <property type="project" value="UniProtKB-EC"/>
</dbReference>
<dbReference type="Pfam" id="PF03712">
    <property type="entry name" value="Cu2_monoox_C"/>
    <property type="match status" value="1"/>
</dbReference>
<keyword evidence="4" id="KW-0560">Oxidoreductase</keyword>
<keyword evidence="5" id="KW-1185">Reference proteome</keyword>
<dbReference type="SUPFAM" id="SSF49742">
    <property type="entry name" value="PHM/PNGase F"/>
    <property type="match status" value="2"/>
</dbReference>
<gene>
    <name evidence="4" type="ORF">MCOR_46633</name>
</gene>
<accession>A0A6J8E146</accession>
<protein>
    <submittedName>
        <fullName evidence="4">DBH</fullName>
        <ecNumber evidence="4">1.14.17.1</ecNumber>
    </submittedName>
</protein>
<dbReference type="InterPro" id="IPR024548">
    <property type="entry name" value="Cu2_monoox_C"/>
</dbReference>
<dbReference type="InterPro" id="IPR036939">
    <property type="entry name" value="Cu2_ascorb_mOase_N_sf"/>
</dbReference>
<dbReference type="InterPro" id="IPR057626">
    <property type="entry name" value="S-S_Temptin"/>
</dbReference>